<evidence type="ECO:0008006" key="5">
    <source>
        <dbReference type="Google" id="ProtNLM"/>
    </source>
</evidence>
<dbReference type="InterPro" id="IPR011042">
    <property type="entry name" value="6-blade_b-propeller_TolB-like"/>
</dbReference>
<keyword evidence="1" id="KW-0732">Signal</keyword>
<dbReference type="PANTHER" id="PTHR35399">
    <property type="entry name" value="SLR8030 PROTEIN"/>
    <property type="match status" value="1"/>
</dbReference>
<proteinExistence type="predicted"/>
<dbReference type="OrthoDB" id="9801383at2"/>
<dbReference type="Proteomes" id="UP000053372">
    <property type="component" value="Unassembled WGS sequence"/>
</dbReference>
<dbReference type="InterPro" id="IPR008557">
    <property type="entry name" value="PhoX"/>
</dbReference>
<gene>
    <name evidence="2" type="ORF">BC008_10360</name>
    <name evidence="3" type="ORF">BC008_10555</name>
</gene>
<dbReference type="AlphaFoldDB" id="A0A0V7ZDE8"/>
<evidence type="ECO:0000256" key="1">
    <source>
        <dbReference type="SAM" id="SignalP"/>
    </source>
</evidence>
<dbReference type="EMBL" id="LMTZ01000153">
    <property type="protein sequence ID" value="KST62562.1"/>
    <property type="molecule type" value="Genomic_DNA"/>
</dbReference>
<feature type="chain" id="PRO_5007439149" description="Phosphatase" evidence="1">
    <location>
        <begin position="24"/>
        <end position="544"/>
    </location>
</feature>
<accession>A0A0V7ZDE8</accession>
<dbReference type="Gene3D" id="2.120.10.30">
    <property type="entry name" value="TolB, C-terminal domain"/>
    <property type="match status" value="1"/>
</dbReference>
<feature type="signal peptide" evidence="1">
    <location>
        <begin position="1"/>
        <end position="23"/>
    </location>
</feature>
<dbReference type="PROSITE" id="PS51318">
    <property type="entry name" value="TAT"/>
    <property type="match status" value="1"/>
</dbReference>
<evidence type="ECO:0000313" key="3">
    <source>
        <dbReference type="EMBL" id="KST62600.1"/>
    </source>
</evidence>
<evidence type="ECO:0000313" key="2">
    <source>
        <dbReference type="EMBL" id="KST62562.1"/>
    </source>
</evidence>
<dbReference type="PANTHER" id="PTHR35399:SF4">
    <property type="entry name" value="MEMBRANE PROTEIN"/>
    <property type="match status" value="1"/>
</dbReference>
<dbReference type="SUPFAM" id="SSF63825">
    <property type="entry name" value="YWTD domain"/>
    <property type="match status" value="1"/>
</dbReference>
<dbReference type="EMBL" id="LMTZ01000152">
    <property type="protein sequence ID" value="KST62600.1"/>
    <property type="molecule type" value="Genomic_DNA"/>
</dbReference>
<keyword evidence="4" id="KW-1185">Reference proteome</keyword>
<comment type="caution">
    <text evidence="2">The sequence shown here is derived from an EMBL/GenBank/DDBJ whole genome shotgun (WGS) entry which is preliminary data.</text>
</comment>
<name>A0A0V7ZDE8_9CYAN</name>
<organism evidence="2 4">
    <name type="scientific">Mastigocoleus testarum BC008</name>
    <dbReference type="NCBI Taxonomy" id="371196"/>
    <lineage>
        <taxon>Bacteria</taxon>
        <taxon>Bacillati</taxon>
        <taxon>Cyanobacteriota</taxon>
        <taxon>Cyanophyceae</taxon>
        <taxon>Nostocales</taxon>
        <taxon>Hapalosiphonaceae</taxon>
        <taxon>Mastigocoleus</taxon>
    </lineage>
</organism>
<protein>
    <recommendedName>
        <fullName evidence="5">Phosphatase</fullName>
    </recommendedName>
</protein>
<reference evidence="2 4" key="1">
    <citation type="journal article" date="2015" name="Genome Announc.">
        <title>Draft Genome of the Euendolithic (true boring) Cyanobacterium Mastigocoleus testarum strain BC008.</title>
        <authorList>
            <person name="Guida B.S."/>
            <person name="Garcia-Pichel F."/>
        </authorList>
    </citation>
    <scope>NUCLEOTIDE SEQUENCE [LARGE SCALE GENOMIC DNA]</scope>
    <source>
        <strain evidence="2 4">BC008</strain>
    </source>
</reference>
<dbReference type="InterPro" id="IPR006311">
    <property type="entry name" value="TAT_signal"/>
</dbReference>
<dbReference type="Pfam" id="PF05787">
    <property type="entry name" value="PhoX"/>
    <property type="match status" value="1"/>
</dbReference>
<evidence type="ECO:0000313" key="4">
    <source>
        <dbReference type="Proteomes" id="UP000053372"/>
    </source>
</evidence>
<dbReference type="RefSeq" id="WP_058184670.1">
    <property type="nucleotide sequence ID" value="NZ_LMTZ01000152.1"/>
</dbReference>
<sequence length="544" mass="58103">MSKLSRRQFAALVVASAAGTAVAPIGLLNGRRVLADEGEEGDDDEREGKKKCSTASFSVFGFGPLSPVIPLNTNQLGDVAGAGDLRNVPLLLLPAGFQYKAISIRGEVMSDGALVPGDHDGMACFPGPRGSRTNILVRNHELSPTEEEAGNLKGALAPNGRQYDTFQGEAAGLGSGGTTTVVVNYKGDVVKHFISLGGTIRNCAGGPSPWGSWISCEENVSTPTNDELVTKKHGYNFEVPAFATEAVEPVPLVAMGRMNHEAVSVDRSGIVYETEDRGDSCYYKFVPNVVQRGGRIRRPGQLQEGGSLFAIAIEPNQKSKCTGEPLPTVMAPIDNPTTKVVDTRGLDRGASGSMLPFLGQPLKVRWVKLDDVDPDEDTLRYEAQSKGATIFWRGEGAWEYKGLHYWVNSGAGDAGEGQVWCYNPKKQTVTMIVESTEENLLDGPDNMTFAPDGTIYLCEDGSSGEPGTPNFSQRVVGVDASGGLFTFAQNNLDTSEFAGACFSRNGKFMYVNSQGVGITYAIWRTDGRSISLGDGDDDGRGDDD</sequence>